<comment type="caution">
    <text evidence="1">The sequence shown here is derived from an EMBL/GenBank/DDBJ whole genome shotgun (WGS) entry which is preliminary data.</text>
</comment>
<dbReference type="InterPro" id="IPR032710">
    <property type="entry name" value="NTF2-like_dom_sf"/>
</dbReference>
<dbReference type="RefSeq" id="WP_138326403.1">
    <property type="nucleotide sequence ID" value="NZ_VCDI01000004.1"/>
</dbReference>
<name>A0A5R9J9F8_9PROT</name>
<evidence type="ECO:0000313" key="1">
    <source>
        <dbReference type="EMBL" id="TLU71996.1"/>
    </source>
</evidence>
<dbReference type="Gene3D" id="3.10.450.50">
    <property type="match status" value="1"/>
</dbReference>
<dbReference type="SUPFAM" id="SSF54427">
    <property type="entry name" value="NTF2-like"/>
    <property type="match status" value="1"/>
</dbReference>
<keyword evidence="2" id="KW-1185">Reference proteome</keyword>
<evidence type="ECO:0000313" key="2">
    <source>
        <dbReference type="Proteomes" id="UP000305654"/>
    </source>
</evidence>
<dbReference type="EMBL" id="VCDI01000004">
    <property type="protein sequence ID" value="TLU71996.1"/>
    <property type="molecule type" value="Genomic_DNA"/>
</dbReference>
<reference evidence="1 2" key="1">
    <citation type="submission" date="2019-05" db="EMBL/GenBank/DDBJ databases">
        <authorList>
            <person name="Pankratov T."/>
            <person name="Grouzdev D."/>
        </authorList>
    </citation>
    <scope>NUCLEOTIDE SEQUENCE [LARGE SCALE GENOMIC DNA]</scope>
    <source>
        <strain evidence="1 2">KEBCLARHB70R</strain>
    </source>
</reference>
<accession>A0A5R9J9F8</accession>
<gene>
    <name evidence="1" type="ORF">FE263_12715</name>
</gene>
<proteinExistence type="predicted"/>
<dbReference type="OrthoDB" id="1434723at2"/>
<organism evidence="1 2">
    <name type="scientific">Lichenicoccus roseus</name>
    <dbReference type="NCBI Taxonomy" id="2683649"/>
    <lineage>
        <taxon>Bacteria</taxon>
        <taxon>Pseudomonadati</taxon>
        <taxon>Pseudomonadota</taxon>
        <taxon>Alphaproteobacteria</taxon>
        <taxon>Acetobacterales</taxon>
        <taxon>Acetobacteraceae</taxon>
        <taxon>Lichenicoccus</taxon>
    </lineage>
</organism>
<sequence>MTRSALEIVRSILADPKNLEHVRSLVTPDVTYVSLSHDDPDLRRIMPWCGTSQGPEAIVRTFVDVGHYWKVVDFRIESELDDGENAAIFGRFTYESVVLSQTVTSPFAMLCKASGGVCHFLQFMEDSFATAKSFRRGGSWTIASDPDGNEIEV</sequence>
<dbReference type="Proteomes" id="UP000305654">
    <property type="component" value="Unassembled WGS sequence"/>
</dbReference>
<protein>
    <submittedName>
        <fullName evidence="1">Nuclear transport factor 2 family protein</fullName>
    </submittedName>
</protein>
<dbReference type="AlphaFoldDB" id="A0A5R9J9F8"/>